<dbReference type="eggNOG" id="ENOG50344FD">
    <property type="taxonomic scope" value="Bacteria"/>
</dbReference>
<evidence type="ECO:0000259" key="2">
    <source>
        <dbReference type="Pfam" id="PF10651"/>
    </source>
</evidence>
<dbReference type="AlphaFoldDB" id="R2XSL0"/>
<reference evidence="3 5" key="1">
    <citation type="submission" date="2013-02" db="EMBL/GenBank/DDBJ databases">
        <title>The Genome Sequence of Enterococcus gilvus ATCC BAA-350.</title>
        <authorList>
            <consortium name="The Broad Institute Genome Sequencing Platform"/>
            <consortium name="The Broad Institute Genome Sequencing Center for Infectious Disease"/>
            <person name="Earl A.M."/>
            <person name="Gilmore M.S."/>
            <person name="Lebreton F."/>
            <person name="Walker B."/>
            <person name="Young S.K."/>
            <person name="Zeng Q."/>
            <person name="Gargeya S."/>
            <person name="Fitzgerald M."/>
            <person name="Haas B."/>
            <person name="Abouelleil A."/>
            <person name="Alvarado L."/>
            <person name="Arachchi H.M."/>
            <person name="Berlin A.M."/>
            <person name="Chapman S.B."/>
            <person name="Dewar J."/>
            <person name="Goldberg J."/>
            <person name="Griggs A."/>
            <person name="Gujja S."/>
            <person name="Hansen M."/>
            <person name="Howarth C."/>
            <person name="Imamovic A."/>
            <person name="Larimer J."/>
            <person name="McCowan C."/>
            <person name="Murphy C."/>
            <person name="Neiman D."/>
            <person name="Pearson M."/>
            <person name="Priest M."/>
            <person name="Roberts A."/>
            <person name="Saif S."/>
            <person name="Shea T."/>
            <person name="Sisk P."/>
            <person name="Sykes S."/>
            <person name="Wortman J."/>
            <person name="Nusbaum C."/>
            <person name="Birren B."/>
        </authorList>
    </citation>
    <scope>NUCLEOTIDE SEQUENCE [LARGE SCALE GENOMIC DNA]</scope>
    <source>
        <strain evidence="3 5">ATCC BAA-350</strain>
    </source>
</reference>
<accession>R2XSL0</accession>
<protein>
    <recommendedName>
        <fullName evidence="2">BppU N-terminal domain-containing protein</fullName>
    </recommendedName>
</protein>
<feature type="coiled-coil region" evidence="1">
    <location>
        <begin position="123"/>
        <end position="153"/>
    </location>
</feature>
<reference evidence="4 6" key="2">
    <citation type="submission" date="2013-03" db="EMBL/GenBank/DDBJ databases">
        <title>The Genome Sequence of Enterococcus gilvus ATCC BAA-350 (PacBio/Illumina hybrid assembly).</title>
        <authorList>
            <consortium name="The Broad Institute Genomics Platform"/>
            <consortium name="The Broad Institute Genome Sequencing Center for Infectious Disease"/>
            <person name="Earl A."/>
            <person name="Russ C."/>
            <person name="Gilmore M."/>
            <person name="Surin D."/>
            <person name="Walker B."/>
            <person name="Young S."/>
            <person name="Zeng Q."/>
            <person name="Gargeya S."/>
            <person name="Fitzgerald M."/>
            <person name="Haas B."/>
            <person name="Abouelleil A."/>
            <person name="Allen A.W."/>
            <person name="Alvarado L."/>
            <person name="Arachchi H.M."/>
            <person name="Berlin A.M."/>
            <person name="Chapman S.B."/>
            <person name="Gainer-Dewar J."/>
            <person name="Goldberg J."/>
            <person name="Griggs A."/>
            <person name="Gujja S."/>
            <person name="Hansen M."/>
            <person name="Howarth C."/>
            <person name="Imamovic A."/>
            <person name="Ireland A."/>
            <person name="Larimer J."/>
            <person name="McCowan C."/>
            <person name="Murphy C."/>
            <person name="Pearson M."/>
            <person name="Poon T.W."/>
            <person name="Priest M."/>
            <person name="Roberts A."/>
            <person name="Saif S."/>
            <person name="Shea T."/>
            <person name="Sisk P."/>
            <person name="Sykes S."/>
            <person name="Wortman J."/>
            <person name="Nusbaum C."/>
            <person name="Birren B."/>
        </authorList>
    </citation>
    <scope>NUCLEOTIDE SEQUENCE [LARGE SCALE GENOMIC DNA]</scope>
    <source>
        <strain evidence="4 6">ATCC BAA-350</strain>
    </source>
</reference>
<dbReference type="Proteomes" id="UP000014160">
    <property type="component" value="Unassembled WGS sequence"/>
</dbReference>
<feature type="domain" description="BppU N-terminal" evidence="2">
    <location>
        <begin position="2"/>
        <end position="140"/>
    </location>
</feature>
<proteinExistence type="predicted"/>
<organism evidence="3 5">
    <name type="scientific">Enterococcus gilvus ATCC BAA-350</name>
    <dbReference type="NCBI Taxonomy" id="1158614"/>
    <lineage>
        <taxon>Bacteria</taxon>
        <taxon>Bacillati</taxon>
        <taxon>Bacillota</taxon>
        <taxon>Bacilli</taxon>
        <taxon>Lactobacillales</taxon>
        <taxon>Enterococcaceae</taxon>
        <taxon>Enterococcus</taxon>
    </lineage>
</organism>
<dbReference type="PATRIC" id="fig|1158614.3.peg.1719"/>
<keyword evidence="6" id="KW-1185">Reference proteome</keyword>
<dbReference type="EMBL" id="AJDQ01000006">
    <property type="protein sequence ID" value="EOI57493.1"/>
    <property type="molecule type" value="Genomic_DNA"/>
</dbReference>
<comment type="caution">
    <text evidence="3">The sequence shown here is derived from an EMBL/GenBank/DDBJ whole genome shotgun (WGS) entry which is preliminary data.</text>
</comment>
<dbReference type="RefSeq" id="WP_010780122.1">
    <property type="nucleotide sequence ID" value="NZ_ASWH01000001.1"/>
</dbReference>
<dbReference type="InterPro" id="IPR018913">
    <property type="entry name" value="BppU_N"/>
</dbReference>
<evidence type="ECO:0000313" key="6">
    <source>
        <dbReference type="Proteomes" id="UP000014160"/>
    </source>
</evidence>
<dbReference type="HOGENOM" id="CLU_405310_0_0_9"/>
<dbReference type="Pfam" id="PF10651">
    <property type="entry name" value="BppU_N"/>
    <property type="match status" value="1"/>
</dbReference>
<dbReference type="Proteomes" id="UP000013750">
    <property type="component" value="Unassembled WGS sequence"/>
</dbReference>
<gene>
    <name evidence="4" type="ORF">I592_02257</name>
    <name evidence="3" type="ORF">UKC_01710</name>
</gene>
<dbReference type="Gene3D" id="2.60.40.3350">
    <property type="match status" value="1"/>
</dbReference>
<evidence type="ECO:0000256" key="1">
    <source>
        <dbReference type="SAM" id="Coils"/>
    </source>
</evidence>
<evidence type="ECO:0000313" key="3">
    <source>
        <dbReference type="EMBL" id="EOI57493.1"/>
    </source>
</evidence>
<dbReference type="EMBL" id="ASWH01000001">
    <property type="protein sequence ID" value="EOW82933.1"/>
    <property type="molecule type" value="Genomic_DNA"/>
</dbReference>
<evidence type="ECO:0000313" key="5">
    <source>
        <dbReference type="Proteomes" id="UP000013750"/>
    </source>
</evidence>
<evidence type="ECO:0000313" key="4">
    <source>
        <dbReference type="EMBL" id="EOW82933.1"/>
    </source>
</evidence>
<keyword evidence="1" id="KW-0175">Coiled coil</keyword>
<name>R2XSL0_9ENTE</name>
<sequence>MLTLDINKEMTGGHIVHGRVGDNNSPTEKVSVIGSDGAPLNLTDVSISFMGNTKDNQTIISDSAGVKILDSTKGLFQYTFPSAAFSIAGPYERAYFLFTGKDGKIFSSGNFEILVFDNADITAEEAETVINEYNKLVAELQVLQKKNMDELKKQQSDYIRSTDASFSAIQNNITNIQNQMTDFVSVIDTTASNFLGVVNQYVAEGRNTISNSVTQAIDMVQKALDEFKKANFYTTTQADDRFAKKSEVSLAYTLKDQLQSIDDANKIWEIGFYPFQNIFPPANMPNVSGLSGSGTGYLLVSNRRDSDFIVETSQMAMYPDLGRIYTRYQDGYVTKSTQNPTLKFFDWHLIAGGSPASAEEILIGDRDDVMITPKGLKQATAGSIVFEEHFGMGTALASISTDGLVLPIGASVGGSSNYVNNRPYTINSDTTLTITKKCRLKVSGNVRFVPEATNSPSDYIYTHLAVNNVYMDFASQGSTRLSDGTLKLSWAYTGTGIVDVNEGDKLWIRSSLRGGKQVYNLALMNLTIEEIRSSDNEPIYPMAKLSDNPVARQTELVQVGDWVDLILASTAEVADNAKPQYRVIVYPNGGKTRKKVEFRGAVRASATHNLTSSSSSLVVATLGTTISAPQTTIVTGATNHLSFMGRVATTNAGWLGVGNQSGTTLEYIYLNQLTYWLD</sequence>